<dbReference type="PATRIC" id="fig|29422.6.peg.1586"/>
<proteinExistence type="predicted"/>
<organism evidence="1 2">
    <name type="scientific">Legionella brunensis</name>
    <dbReference type="NCBI Taxonomy" id="29422"/>
    <lineage>
        <taxon>Bacteria</taxon>
        <taxon>Pseudomonadati</taxon>
        <taxon>Pseudomonadota</taxon>
        <taxon>Gammaproteobacteria</taxon>
        <taxon>Legionellales</taxon>
        <taxon>Legionellaceae</taxon>
        <taxon>Legionella</taxon>
    </lineage>
</organism>
<comment type="caution">
    <text evidence="1">The sequence shown here is derived from an EMBL/GenBank/DDBJ whole genome shotgun (WGS) entry which is preliminary data.</text>
</comment>
<dbReference type="AlphaFoldDB" id="A0A0W0SLA4"/>
<gene>
    <name evidence="1" type="ORF">Lbru_1497</name>
</gene>
<reference evidence="1 2" key="1">
    <citation type="submission" date="2015-11" db="EMBL/GenBank/DDBJ databases">
        <title>Genomic analysis of 38 Legionella species identifies large and diverse effector repertoires.</title>
        <authorList>
            <person name="Burstein D."/>
            <person name="Amaro F."/>
            <person name="Zusman T."/>
            <person name="Lifshitz Z."/>
            <person name="Cohen O."/>
            <person name="Gilbert J.A."/>
            <person name="Pupko T."/>
            <person name="Shuman H.A."/>
            <person name="Segal G."/>
        </authorList>
    </citation>
    <scope>NUCLEOTIDE SEQUENCE [LARGE SCALE GENOMIC DNA]</scope>
    <source>
        <strain evidence="1 2">ATCC 43878</strain>
    </source>
</reference>
<keyword evidence="2" id="KW-1185">Reference proteome</keyword>
<name>A0A0W0SLA4_9GAMM</name>
<accession>A0A0W0SLA4</accession>
<evidence type="ECO:0000313" key="2">
    <source>
        <dbReference type="Proteomes" id="UP000054742"/>
    </source>
</evidence>
<sequence>MVGGPTDRLRYLTKDRNSHKKTPINLEVHNYLSNTGNLNLWEHMLKYLPEKYQVNMPFFSAVIDNTKNITYSVHEKEYTHRSNSWLFPASHEALAGRPRNQIEQWSGDIVLADIIRNLAELSFKLNENWAKKMLQKGQIALEKLRQYNINLGSCRKYLDFDDITTTLFGRDSTKDDHIHSFLDIRNFS</sequence>
<evidence type="ECO:0000313" key="1">
    <source>
        <dbReference type="EMBL" id="KTC84136.1"/>
    </source>
</evidence>
<protein>
    <submittedName>
        <fullName evidence="1">Uncharacterized protein</fullName>
    </submittedName>
</protein>
<dbReference type="Proteomes" id="UP000054742">
    <property type="component" value="Unassembled WGS sequence"/>
</dbReference>
<dbReference type="EMBL" id="LNXV01000011">
    <property type="protein sequence ID" value="KTC84136.1"/>
    <property type="molecule type" value="Genomic_DNA"/>
</dbReference>